<evidence type="ECO:0000256" key="1">
    <source>
        <dbReference type="ARBA" id="ARBA00001938"/>
    </source>
</evidence>
<name>A0A410DTR6_9CLOT</name>
<sequence>MKEKNIKSAKSQRFGLQRRVVSHMTSTSWKNIPHVSYIYEPDITDFFREFSKLAKDKNSKGHKITFNTLMIKVLIEGLLAAPALNAHIKYNHKKSEGSTEIFEKINVSIPWLLSDGKMITPVMPNADKMSLEDIADYVIKLSKRIENTNVDEMLYKAVIADTINELKKLNFGVIRRIIASKVTRYRIKGLQGKEKEEYYKIPENERLIEEDIMSGTVTVSNIGSLYKEQRGFFALLEIIPPQVFAVGLGSVQERPGVYIKENKTKEIGIRKILPMCLAFDHRAVDFSSIIPFLKRLDEIFANPEVIHHW</sequence>
<evidence type="ECO:0000259" key="4">
    <source>
        <dbReference type="Pfam" id="PF00198"/>
    </source>
</evidence>
<dbReference type="GO" id="GO:0031405">
    <property type="term" value="F:lipoic acid binding"/>
    <property type="evidence" value="ECO:0007669"/>
    <property type="project" value="TreeGrafter"/>
</dbReference>
<keyword evidence="6" id="KW-1185">Reference proteome</keyword>
<dbReference type="PANTHER" id="PTHR43178:SF5">
    <property type="entry name" value="LIPOAMIDE ACYLTRANSFERASE COMPONENT OF BRANCHED-CHAIN ALPHA-KETO ACID DEHYDROGENASE COMPLEX, MITOCHONDRIAL"/>
    <property type="match status" value="1"/>
</dbReference>
<gene>
    <name evidence="5" type="ORF">C1I91_12800</name>
</gene>
<reference evidence="5 6" key="1">
    <citation type="submission" date="2018-01" db="EMBL/GenBank/DDBJ databases">
        <title>Genome Sequencing and Assembly of Anaerobacter polyendosporus strain CT4.</title>
        <authorList>
            <person name="Tachaapaikoon C."/>
            <person name="Sutheeworapong S."/>
            <person name="Jenjaroenpun P."/>
            <person name="Wongsurawat T."/>
            <person name="Nookeaw I."/>
            <person name="Cheawchanlertfa P."/>
            <person name="Kosugi A."/>
            <person name="Cheevadhanarak S."/>
            <person name="Ratanakhanokchai K."/>
        </authorList>
    </citation>
    <scope>NUCLEOTIDE SEQUENCE [LARGE SCALE GENOMIC DNA]</scope>
    <source>
        <strain evidence="5 6">CT4</strain>
    </source>
</reference>
<dbReference type="RefSeq" id="WP_128213235.1">
    <property type="nucleotide sequence ID" value="NZ_CP025746.1"/>
</dbReference>
<organism evidence="5 6">
    <name type="scientific">Clostridium manihotivorum</name>
    <dbReference type="NCBI Taxonomy" id="2320868"/>
    <lineage>
        <taxon>Bacteria</taxon>
        <taxon>Bacillati</taxon>
        <taxon>Bacillota</taxon>
        <taxon>Clostridia</taxon>
        <taxon>Eubacteriales</taxon>
        <taxon>Clostridiaceae</taxon>
        <taxon>Clostridium</taxon>
    </lineage>
</organism>
<evidence type="ECO:0000256" key="3">
    <source>
        <dbReference type="ARBA" id="ARBA00023315"/>
    </source>
</evidence>
<protein>
    <submittedName>
        <fullName evidence="5">Dihydrolipoamide acetyltransferase</fullName>
    </submittedName>
</protein>
<keyword evidence="2 5" id="KW-0808">Transferase</keyword>
<accession>A0A410DTR6</accession>
<proteinExistence type="predicted"/>
<dbReference type="Gene3D" id="3.30.559.10">
    <property type="entry name" value="Chloramphenicol acetyltransferase-like domain"/>
    <property type="match status" value="1"/>
</dbReference>
<evidence type="ECO:0000313" key="5">
    <source>
        <dbReference type="EMBL" id="QAA32447.1"/>
    </source>
</evidence>
<dbReference type="InterPro" id="IPR023213">
    <property type="entry name" value="CAT-like_dom_sf"/>
</dbReference>
<dbReference type="Proteomes" id="UP000286268">
    <property type="component" value="Chromosome"/>
</dbReference>
<dbReference type="SUPFAM" id="SSF52777">
    <property type="entry name" value="CoA-dependent acyltransferases"/>
    <property type="match status" value="1"/>
</dbReference>
<evidence type="ECO:0000256" key="2">
    <source>
        <dbReference type="ARBA" id="ARBA00022679"/>
    </source>
</evidence>
<dbReference type="EMBL" id="CP025746">
    <property type="protein sequence ID" value="QAA32447.1"/>
    <property type="molecule type" value="Genomic_DNA"/>
</dbReference>
<dbReference type="PANTHER" id="PTHR43178">
    <property type="entry name" value="DIHYDROLIPOAMIDE ACETYLTRANSFERASE COMPONENT OF PYRUVATE DEHYDROGENASE COMPLEX"/>
    <property type="match status" value="1"/>
</dbReference>
<dbReference type="AlphaFoldDB" id="A0A410DTR6"/>
<dbReference type="GO" id="GO:0005737">
    <property type="term" value="C:cytoplasm"/>
    <property type="evidence" value="ECO:0007669"/>
    <property type="project" value="TreeGrafter"/>
</dbReference>
<evidence type="ECO:0000313" key="6">
    <source>
        <dbReference type="Proteomes" id="UP000286268"/>
    </source>
</evidence>
<dbReference type="OrthoDB" id="9805770at2"/>
<feature type="domain" description="2-oxoacid dehydrogenase acyltransferase catalytic" evidence="4">
    <location>
        <begin position="15"/>
        <end position="149"/>
    </location>
</feature>
<dbReference type="GO" id="GO:0016407">
    <property type="term" value="F:acetyltransferase activity"/>
    <property type="evidence" value="ECO:0007669"/>
    <property type="project" value="TreeGrafter"/>
</dbReference>
<dbReference type="Pfam" id="PF00198">
    <property type="entry name" value="2-oxoacid_dh"/>
    <property type="match status" value="2"/>
</dbReference>
<dbReference type="InterPro" id="IPR001078">
    <property type="entry name" value="2-oxoacid_DH_actylTfrase"/>
</dbReference>
<comment type="cofactor">
    <cofactor evidence="1">
        <name>(R)-lipoate</name>
        <dbReference type="ChEBI" id="CHEBI:83088"/>
    </cofactor>
</comment>
<keyword evidence="3" id="KW-0012">Acyltransferase</keyword>
<dbReference type="KEGG" id="cmah:C1I91_12800"/>
<feature type="domain" description="2-oxoacid dehydrogenase acyltransferase catalytic" evidence="4">
    <location>
        <begin position="202"/>
        <end position="306"/>
    </location>
</feature>
<dbReference type="InterPro" id="IPR050743">
    <property type="entry name" value="2-oxoacid_DH_E2_comp"/>
</dbReference>